<evidence type="ECO:0000313" key="2">
    <source>
        <dbReference type="EMBL" id="PKY58890.1"/>
    </source>
</evidence>
<sequence length="493" mass="57956">MTDKGEIMVGIDEIKEEIQTNEEIVEFGHRIGKKEIESRFNEFWDETIANKENKWKVVRFQKSMRYTTKVTYPKYKDGWKNNQLTEEIIEEFITSKQFEIRLSDARSSEFNIGSSEVSENDSENDDKEKSSMSIAEIKEKLEKKGIPIEELKIERAIRLGYTLKQILYNELENRTDEKLKDELNEWVRMKAQENTETIVKFRQIVIANLGIVMLDGIIWHLYNWGFNEEDIGNRRFLQEYMGLIRIYPMNKKNEVIVGKLLKQFNEEGGKTEVSEWLHQEEGLTVKWIDKENITYPLTTVFPDEEPVEHINDSSKKQRWLSPIFLSCSLGRIPNSNSYTNYRTLSGKFNFSKNTRALFLYSGMMGAILENNSNQNWYHKSLNDAAIWLKNNNPFFKPYTHIILNTDRNGSRVVFPTARISDTQNLISPNNSIRRPELIMPPYDFNPKIHNEDFHYNKLMAGFITNPDEKELPISYNDKHLEALLFPDKDGHRS</sequence>
<protein>
    <submittedName>
        <fullName evidence="2">Uncharacterized protein</fullName>
    </submittedName>
</protein>
<evidence type="ECO:0000256" key="1">
    <source>
        <dbReference type="SAM" id="MobiDB-lite"/>
    </source>
</evidence>
<proteinExistence type="predicted"/>
<name>A0A2I1HJ74_9GLOM</name>
<dbReference type="AlphaFoldDB" id="A0A2I1HJ74"/>
<feature type="region of interest" description="Disordered" evidence="1">
    <location>
        <begin position="111"/>
        <end position="132"/>
    </location>
</feature>
<reference evidence="2 3" key="1">
    <citation type="submission" date="2015-10" db="EMBL/GenBank/DDBJ databases">
        <title>Genome analyses suggest a sexual origin of heterokaryosis in a supposedly ancient asexual fungus.</title>
        <authorList>
            <person name="Ropars J."/>
            <person name="Sedzielewska K."/>
            <person name="Noel J."/>
            <person name="Charron P."/>
            <person name="Farinelli L."/>
            <person name="Marton T."/>
            <person name="Kruger M."/>
            <person name="Pelin A."/>
            <person name="Brachmann A."/>
            <person name="Corradi N."/>
        </authorList>
    </citation>
    <scope>NUCLEOTIDE SEQUENCE [LARGE SCALE GENOMIC DNA]</scope>
    <source>
        <strain evidence="2 3">A4</strain>
    </source>
</reference>
<comment type="caution">
    <text evidence="2">The sequence shown here is derived from an EMBL/GenBank/DDBJ whole genome shotgun (WGS) entry which is preliminary data.</text>
</comment>
<evidence type="ECO:0000313" key="3">
    <source>
        <dbReference type="Proteomes" id="UP000234323"/>
    </source>
</evidence>
<dbReference type="VEuPathDB" id="FungiDB:RhiirA1_477800"/>
<dbReference type="VEuPathDB" id="FungiDB:FUN_009480"/>
<organism evidence="2 3">
    <name type="scientific">Rhizophagus irregularis</name>
    <dbReference type="NCBI Taxonomy" id="588596"/>
    <lineage>
        <taxon>Eukaryota</taxon>
        <taxon>Fungi</taxon>
        <taxon>Fungi incertae sedis</taxon>
        <taxon>Mucoromycota</taxon>
        <taxon>Glomeromycotina</taxon>
        <taxon>Glomeromycetes</taxon>
        <taxon>Glomerales</taxon>
        <taxon>Glomeraceae</taxon>
        <taxon>Rhizophagus</taxon>
    </lineage>
</organism>
<dbReference type="VEuPathDB" id="FungiDB:RhiirFUN_002001"/>
<dbReference type="Proteomes" id="UP000234323">
    <property type="component" value="Unassembled WGS sequence"/>
</dbReference>
<keyword evidence="3" id="KW-1185">Reference proteome</keyword>
<accession>A0A2I1HJ74</accession>
<gene>
    <name evidence="2" type="ORF">RhiirA4_481190</name>
</gene>
<dbReference type="EMBL" id="LLXI01003244">
    <property type="protein sequence ID" value="PKY58890.1"/>
    <property type="molecule type" value="Genomic_DNA"/>
</dbReference>